<dbReference type="PANTHER" id="PTHR23176">
    <property type="entry name" value="RHO/RAC/CDC GTPASE-ACTIVATING PROTEIN"/>
    <property type="match status" value="1"/>
</dbReference>
<dbReference type="InterPro" id="IPR008936">
    <property type="entry name" value="Rho_GTPase_activation_prot"/>
</dbReference>
<dbReference type="SMART" id="SM00109">
    <property type="entry name" value="C1"/>
    <property type="match status" value="1"/>
</dbReference>
<keyword evidence="3" id="KW-0862">Zinc</keyword>
<comment type="caution">
    <text evidence="7">The sequence shown here is derived from an EMBL/GenBank/DDBJ whole genome shotgun (WGS) entry which is preliminary data.</text>
</comment>
<sequence>KDLNNIQTIKKEYLDEVEARRKAEALLEKLKSSTLCTQLLPTFDGDKYAELMGSEIDCLCKAKHGLEQACNTLRSQRDNMMSEIEEAFVKAQATSTKPKDVPANWDILEEAYKSRLKSIRSDISCAKESYDKLVTARDSIINEMVMINTKNAELTAMNNELSMRMDRREKEAMAFIASTSFLKTDSSDNIYQSTKSKSQDSTYNINSIALGPSNKSKQERSVPNSTAGISPESNKLFKFKRTKDAVLGIFGGSDSNTKFYPPKMAEEERDHMSSDSSRDFSKPSDTALSQTRGNSSQASLSIKGHYFKPSKSRRPIKCEVCGDKMWGGTELKFSDCNAVCHSKCLTSFSRACGNESASHDPTRDEKTIQKGIMFGNSLIKQIQIEGGMIPLLVQACVEAVEERGMRFEGIYRKSGGAAQIRSIQDAFDQDNSLNLCNENDWEDVCAVTSVLKQYFRSLPQPLFTEELYAKFISSMDLQDERETLERLKYLLKALPIENYDTIQYLLLHLDRVQQMSKYNLMTIKNIAVVFGPTLMQNMAEGYSMEDTGAKIQIVQFLLQNVHSLFEPNVRLPSIRKRSSRPQSSSLFQGLDRKQL</sequence>
<dbReference type="EMBL" id="JBCLYO010000014">
    <property type="protein sequence ID" value="KAL0082961.1"/>
    <property type="molecule type" value="Genomic_DNA"/>
</dbReference>
<dbReference type="PANTHER" id="PTHR23176:SF128">
    <property type="entry name" value="RHO GTPASE-ACTIVATING PROTEIN RGD1"/>
    <property type="match status" value="1"/>
</dbReference>
<dbReference type="Gene3D" id="3.30.60.20">
    <property type="match status" value="1"/>
</dbReference>
<name>A0ABR3AUZ3_PHYBL</name>
<keyword evidence="8" id="KW-1185">Reference proteome</keyword>
<evidence type="ECO:0000313" key="7">
    <source>
        <dbReference type="EMBL" id="KAL0082961.1"/>
    </source>
</evidence>
<keyword evidence="2" id="KW-0479">Metal-binding</keyword>
<dbReference type="InterPro" id="IPR000198">
    <property type="entry name" value="RhoGAP_dom"/>
</dbReference>
<keyword evidence="1" id="KW-0343">GTPase activation</keyword>
<feature type="domain" description="Phorbol-ester/DAG-type" evidence="5">
    <location>
        <begin position="304"/>
        <end position="352"/>
    </location>
</feature>
<dbReference type="InterPro" id="IPR050729">
    <property type="entry name" value="Rho-GAP"/>
</dbReference>
<dbReference type="InterPro" id="IPR002219">
    <property type="entry name" value="PKC_DAG/PE"/>
</dbReference>
<dbReference type="InterPro" id="IPR046349">
    <property type="entry name" value="C1-like_sf"/>
</dbReference>
<gene>
    <name evidence="7" type="ORF">J3Q64DRAFT_1642290</name>
</gene>
<feature type="compositionally biased region" description="Basic and acidic residues" evidence="4">
    <location>
        <begin position="266"/>
        <end position="282"/>
    </location>
</feature>
<evidence type="ECO:0000256" key="4">
    <source>
        <dbReference type="SAM" id="MobiDB-lite"/>
    </source>
</evidence>
<dbReference type="SUPFAM" id="SSF57889">
    <property type="entry name" value="Cysteine-rich domain"/>
    <property type="match status" value="1"/>
</dbReference>
<organism evidence="7 8">
    <name type="scientific">Phycomyces blakesleeanus</name>
    <dbReference type="NCBI Taxonomy" id="4837"/>
    <lineage>
        <taxon>Eukaryota</taxon>
        <taxon>Fungi</taxon>
        <taxon>Fungi incertae sedis</taxon>
        <taxon>Mucoromycota</taxon>
        <taxon>Mucoromycotina</taxon>
        <taxon>Mucoromycetes</taxon>
        <taxon>Mucorales</taxon>
        <taxon>Phycomycetaceae</taxon>
        <taxon>Phycomyces</taxon>
    </lineage>
</organism>
<feature type="compositionally biased region" description="Polar residues" evidence="4">
    <location>
        <begin position="286"/>
        <end position="299"/>
    </location>
</feature>
<feature type="compositionally biased region" description="Polar residues" evidence="4">
    <location>
        <begin position="221"/>
        <end position="231"/>
    </location>
</feature>
<accession>A0ABR3AUZ3</accession>
<protein>
    <submittedName>
        <fullName evidence="7">Rho GTPase activation protein</fullName>
    </submittedName>
</protein>
<dbReference type="SMART" id="SM00324">
    <property type="entry name" value="RhoGAP"/>
    <property type="match status" value="1"/>
</dbReference>
<dbReference type="SUPFAM" id="SSF48350">
    <property type="entry name" value="GTPase activation domain, GAP"/>
    <property type="match status" value="1"/>
</dbReference>
<feature type="compositionally biased region" description="Polar residues" evidence="4">
    <location>
        <begin position="193"/>
        <end position="207"/>
    </location>
</feature>
<feature type="non-terminal residue" evidence="7">
    <location>
        <position position="1"/>
    </location>
</feature>
<evidence type="ECO:0000256" key="2">
    <source>
        <dbReference type="ARBA" id="ARBA00022723"/>
    </source>
</evidence>
<dbReference type="PROSITE" id="PS50081">
    <property type="entry name" value="ZF_DAG_PE_2"/>
    <property type="match status" value="1"/>
</dbReference>
<evidence type="ECO:0000256" key="1">
    <source>
        <dbReference type="ARBA" id="ARBA00022468"/>
    </source>
</evidence>
<feature type="region of interest" description="Disordered" evidence="4">
    <location>
        <begin position="266"/>
        <end position="299"/>
    </location>
</feature>
<dbReference type="Pfam" id="PF00620">
    <property type="entry name" value="RhoGAP"/>
    <property type="match status" value="1"/>
</dbReference>
<reference evidence="7 8" key="1">
    <citation type="submission" date="2024-04" db="EMBL/GenBank/DDBJ databases">
        <title>Symmetric and asymmetric DNA N6-adenine methylation regulates different biological responses in Mucorales.</title>
        <authorList>
            <consortium name="Lawrence Berkeley National Laboratory"/>
            <person name="Lax C."/>
            <person name="Mondo S.J."/>
            <person name="Osorio-Concepcion M."/>
            <person name="Muszewska A."/>
            <person name="Corrochano-Luque M."/>
            <person name="Gutierrez G."/>
            <person name="Riley R."/>
            <person name="Lipzen A."/>
            <person name="Guo J."/>
            <person name="Hundley H."/>
            <person name="Amirebrahimi M."/>
            <person name="Ng V."/>
            <person name="Lorenzo-Gutierrez D."/>
            <person name="Binder U."/>
            <person name="Yang J."/>
            <person name="Song Y."/>
            <person name="Canovas D."/>
            <person name="Navarro E."/>
            <person name="Freitag M."/>
            <person name="Gabaldon T."/>
            <person name="Grigoriev I.V."/>
            <person name="Corrochano L.M."/>
            <person name="Nicolas F.E."/>
            <person name="Garre V."/>
        </authorList>
    </citation>
    <scope>NUCLEOTIDE SEQUENCE [LARGE SCALE GENOMIC DNA]</scope>
    <source>
        <strain evidence="7 8">L51</strain>
    </source>
</reference>
<evidence type="ECO:0000313" key="8">
    <source>
        <dbReference type="Proteomes" id="UP001448207"/>
    </source>
</evidence>
<proteinExistence type="predicted"/>
<evidence type="ECO:0000256" key="3">
    <source>
        <dbReference type="ARBA" id="ARBA00022833"/>
    </source>
</evidence>
<dbReference type="PROSITE" id="PS50238">
    <property type="entry name" value="RHOGAP"/>
    <property type="match status" value="1"/>
</dbReference>
<feature type="region of interest" description="Disordered" evidence="4">
    <location>
        <begin position="575"/>
        <end position="595"/>
    </location>
</feature>
<feature type="region of interest" description="Disordered" evidence="4">
    <location>
        <begin position="193"/>
        <end position="231"/>
    </location>
</feature>
<dbReference type="Proteomes" id="UP001448207">
    <property type="component" value="Unassembled WGS sequence"/>
</dbReference>
<evidence type="ECO:0000259" key="6">
    <source>
        <dbReference type="PROSITE" id="PS50238"/>
    </source>
</evidence>
<dbReference type="Gene3D" id="1.10.555.10">
    <property type="entry name" value="Rho GTPase activation protein"/>
    <property type="match status" value="1"/>
</dbReference>
<evidence type="ECO:0000259" key="5">
    <source>
        <dbReference type="PROSITE" id="PS50081"/>
    </source>
</evidence>
<feature type="domain" description="Rho-GAP" evidence="6">
    <location>
        <begin position="376"/>
        <end position="565"/>
    </location>
</feature>